<keyword evidence="1" id="KW-0315">Glutamine amidotransferase</keyword>
<dbReference type="RefSeq" id="WP_104762772.1">
    <property type="nucleotide sequence ID" value="NZ_FZPM01000007.1"/>
</dbReference>
<keyword evidence="4" id="KW-1185">Reference proteome</keyword>
<name>A0A3D8IX11_9HELI</name>
<dbReference type="FunFam" id="3.40.50.880:FF:000003">
    <property type="entry name" value="Anthranilate synthase component II"/>
    <property type="match status" value="1"/>
</dbReference>
<comment type="caution">
    <text evidence="3">The sequence shown here is derived from an EMBL/GenBank/DDBJ whole genome shotgun (WGS) entry which is preliminary data.</text>
</comment>
<dbReference type="InterPro" id="IPR017926">
    <property type="entry name" value="GATASE"/>
</dbReference>
<dbReference type="PANTHER" id="PTHR43418:SF4">
    <property type="entry name" value="MULTIFUNCTIONAL TRYPTOPHAN BIOSYNTHESIS PROTEIN"/>
    <property type="match status" value="1"/>
</dbReference>
<evidence type="ECO:0000313" key="3">
    <source>
        <dbReference type="EMBL" id="RDU69819.1"/>
    </source>
</evidence>
<dbReference type="NCBIfam" id="TIGR00566">
    <property type="entry name" value="trpG_papA"/>
    <property type="match status" value="1"/>
</dbReference>
<evidence type="ECO:0000259" key="2">
    <source>
        <dbReference type="Pfam" id="PF00117"/>
    </source>
</evidence>
<gene>
    <name evidence="3" type="ORF">CQA66_08740</name>
</gene>
<dbReference type="OrthoDB" id="9786812at2"/>
<dbReference type="PROSITE" id="PS51273">
    <property type="entry name" value="GATASE_TYPE_1"/>
    <property type="match status" value="1"/>
</dbReference>
<dbReference type="Proteomes" id="UP000256424">
    <property type="component" value="Unassembled WGS sequence"/>
</dbReference>
<dbReference type="AlphaFoldDB" id="A0A3D8IX11"/>
<dbReference type="SUPFAM" id="SSF52317">
    <property type="entry name" value="Class I glutamine amidotransferase-like"/>
    <property type="match status" value="1"/>
</dbReference>
<dbReference type="GO" id="GO:0005829">
    <property type="term" value="C:cytosol"/>
    <property type="evidence" value="ECO:0007669"/>
    <property type="project" value="TreeGrafter"/>
</dbReference>
<feature type="domain" description="Glutamine amidotransferase" evidence="2">
    <location>
        <begin position="4"/>
        <end position="182"/>
    </location>
</feature>
<dbReference type="PRINTS" id="PR00096">
    <property type="entry name" value="GATASE"/>
</dbReference>
<dbReference type="Pfam" id="PF00117">
    <property type="entry name" value="GATase"/>
    <property type="match status" value="1"/>
</dbReference>
<dbReference type="PANTHER" id="PTHR43418">
    <property type="entry name" value="MULTIFUNCTIONAL TRYPTOPHAN BIOSYNTHESIS PROTEIN-RELATED"/>
    <property type="match status" value="1"/>
</dbReference>
<sequence>MRLVLLDNYDSFTYNIVYQLKCLGVIPIVLPNDCNLYEIQRIKFTHLIISPGPSSPKESGVCLEAIKYFAPYIPILGICLGHQCIAEAFGGEVGKMTTPKHGKSSILSFVPNPLFKGLKQNLKIALYHSLHVQNAGDCEILATNEEGIIMALRHRQYPCYGIQFHPESILQEKGKKIMKNFLALKSS</sequence>
<dbReference type="PRINTS" id="PR00097">
    <property type="entry name" value="ANTSNTHASEII"/>
</dbReference>
<dbReference type="GO" id="GO:0004049">
    <property type="term" value="F:anthranilate synthase activity"/>
    <property type="evidence" value="ECO:0007669"/>
    <property type="project" value="TreeGrafter"/>
</dbReference>
<dbReference type="InterPro" id="IPR029062">
    <property type="entry name" value="Class_I_gatase-like"/>
</dbReference>
<organism evidence="3 4">
    <name type="scientific">Helicobacter aurati</name>
    <dbReference type="NCBI Taxonomy" id="137778"/>
    <lineage>
        <taxon>Bacteria</taxon>
        <taxon>Pseudomonadati</taxon>
        <taxon>Campylobacterota</taxon>
        <taxon>Epsilonproteobacteria</taxon>
        <taxon>Campylobacterales</taxon>
        <taxon>Helicobacteraceae</taxon>
        <taxon>Helicobacter</taxon>
    </lineage>
</organism>
<dbReference type="GO" id="GO:0000162">
    <property type="term" value="P:L-tryptophan biosynthetic process"/>
    <property type="evidence" value="ECO:0007669"/>
    <property type="project" value="TreeGrafter"/>
</dbReference>
<evidence type="ECO:0000256" key="1">
    <source>
        <dbReference type="ARBA" id="ARBA00022962"/>
    </source>
</evidence>
<dbReference type="PRINTS" id="PR00099">
    <property type="entry name" value="CPSGATASE"/>
</dbReference>
<evidence type="ECO:0000313" key="4">
    <source>
        <dbReference type="Proteomes" id="UP000256424"/>
    </source>
</evidence>
<dbReference type="EMBL" id="NXLW01000024">
    <property type="protein sequence ID" value="RDU69819.1"/>
    <property type="molecule type" value="Genomic_DNA"/>
</dbReference>
<proteinExistence type="predicted"/>
<dbReference type="CDD" id="cd01743">
    <property type="entry name" value="GATase1_Anthranilate_Synthase"/>
    <property type="match status" value="1"/>
</dbReference>
<accession>A0A3D8IX11</accession>
<dbReference type="Gene3D" id="3.40.50.880">
    <property type="match status" value="1"/>
</dbReference>
<protein>
    <submittedName>
        <fullName evidence="3">Aminodeoxychorismate/anthranilate synthase component II</fullName>
    </submittedName>
</protein>
<dbReference type="InterPro" id="IPR006221">
    <property type="entry name" value="TrpG/PapA_dom"/>
</dbReference>
<reference evidence="3 4" key="1">
    <citation type="submission" date="2018-04" db="EMBL/GenBank/DDBJ databases">
        <title>Novel Campyloabacter and Helicobacter Species and Strains.</title>
        <authorList>
            <person name="Mannion A.J."/>
            <person name="Shen Z."/>
            <person name="Fox J.G."/>
        </authorList>
    </citation>
    <scope>NUCLEOTIDE SEQUENCE [LARGE SCALE GENOMIC DNA]</scope>
    <source>
        <strain evidence="3 4">MIT 97-5075</strain>
    </source>
</reference>
<dbReference type="InterPro" id="IPR050472">
    <property type="entry name" value="Anth_synth/Amidotransfase"/>
</dbReference>